<evidence type="ECO:0000256" key="8">
    <source>
        <dbReference type="RuleBase" id="RU365092"/>
    </source>
</evidence>
<evidence type="ECO:0000256" key="1">
    <source>
        <dbReference type="ARBA" id="ARBA00004651"/>
    </source>
</evidence>
<feature type="transmembrane region" description="Helical" evidence="8">
    <location>
        <begin position="155"/>
        <end position="180"/>
    </location>
</feature>
<evidence type="ECO:0000256" key="5">
    <source>
        <dbReference type="ARBA" id="ARBA00022692"/>
    </source>
</evidence>
<accession>A0ABW4TIM1</accession>
<dbReference type="RefSeq" id="WP_343916539.1">
    <property type="nucleotide sequence ID" value="NZ_BAAAJT010000002.1"/>
</dbReference>
<dbReference type="EMBL" id="JBHUGD010000003">
    <property type="protein sequence ID" value="MFD1946413.1"/>
    <property type="molecule type" value="Genomic_DNA"/>
</dbReference>
<gene>
    <name evidence="10" type="ORF">ACFSDE_06380</name>
</gene>
<feature type="transmembrane region" description="Helical" evidence="8">
    <location>
        <begin position="460"/>
        <end position="483"/>
    </location>
</feature>
<feature type="transmembrane region" description="Helical" evidence="8">
    <location>
        <begin position="115"/>
        <end position="148"/>
    </location>
</feature>
<keyword evidence="11" id="KW-1185">Reference proteome</keyword>
<feature type="compositionally biased region" description="Low complexity" evidence="9">
    <location>
        <begin position="301"/>
        <end position="319"/>
    </location>
</feature>
<dbReference type="Pfam" id="PF02652">
    <property type="entry name" value="Lactate_perm"/>
    <property type="match status" value="1"/>
</dbReference>
<evidence type="ECO:0000313" key="11">
    <source>
        <dbReference type="Proteomes" id="UP001597351"/>
    </source>
</evidence>
<reference evidence="11" key="1">
    <citation type="journal article" date="2019" name="Int. J. Syst. Evol. Microbiol.">
        <title>The Global Catalogue of Microorganisms (GCM) 10K type strain sequencing project: providing services to taxonomists for standard genome sequencing and annotation.</title>
        <authorList>
            <consortium name="The Broad Institute Genomics Platform"/>
            <consortium name="The Broad Institute Genome Sequencing Center for Infectious Disease"/>
            <person name="Wu L."/>
            <person name="Ma J."/>
        </authorList>
    </citation>
    <scope>NUCLEOTIDE SEQUENCE [LARGE SCALE GENOMIC DNA]</scope>
    <source>
        <strain evidence="11">CGMCC 1.12477</strain>
    </source>
</reference>
<dbReference type="PANTHER" id="PTHR30003:SF0">
    <property type="entry name" value="GLYCOLATE PERMEASE GLCA-RELATED"/>
    <property type="match status" value="1"/>
</dbReference>
<feature type="transmembrane region" description="Helical" evidence="8">
    <location>
        <begin position="258"/>
        <end position="275"/>
    </location>
</feature>
<evidence type="ECO:0000256" key="2">
    <source>
        <dbReference type="ARBA" id="ARBA00010100"/>
    </source>
</evidence>
<feature type="transmembrane region" description="Helical" evidence="8">
    <location>
        <begin position="12"/>
        <end position="32"/>
    </location>
</feature>
<name>A0ABW4TIM1_9ACTN</name>
<feature type="transmembrane region" description="Helical" evidence="8">
    <location>
        <begin position="200"/>
        <end position="219"/>
    </location>
</feature>
<keyword evidence="3 8" id="KW-0813">Transport</keyword>
<organism evidence="10 11">
    <name type="scientific">Nocardioides aestuarii</name>
    <dbReference type="NCBI Taxonomy" id="252231"/>
    <lineage>
        <taxon>Bacteria</taxon>
        <taxon>Bacillati</taxon>
        <taxon>Actinomycetota</taxon>
        <taxon>Actinomycetes</taxon>
        <taxon>Propionibacteriales</taxon>
        <taxon>Nocardioidaceae</taxon>
        <taxon>Nocardioides</taxon>
    </lineage>
</organism>
<feature type="transmembrane region" description="Helical" evidence="8">
    <location>
        <begin position="426"/>
        <end position="448"/>
    </location>
</feature>
<dbReference type="Proteomes" id="UP001597351">
    <property type="component" value="Unassembled WGS sequence"/>
</dbReference>
<keyword evidence="4 8" id="KW-1003">Cell membrane</keyword>
<comment type="similarity">
    <text evidence="2 8">Belongs to the lactate permease family.</text>
</comment>
<sequence>MFQQDLQPVGDSLALSALCAALPLLTLFVLLGGLRMKAWLAGLISLAVSLVVAVALFGMPVGQSVVAAVDGAAFGFFPILWIVINAIWVYNLTVASGHFDVLRRSFEKVSPDQRIQAIIIAFCFGALLEALAGFGTPVAITVVMLMALGFRPIKAAAVALIANTAPVAFGALATPVVTLAQVTSAVSDDPRLTVDDLGGMVGRQTPILAVIVPLILVFVVDGRRGVRRTWLPALVCGLAFGVAQFVAANFISVPLADIVASLVGAAAVVLLLRVWSPSEVLTADQAGAEEDERVGATAAAGSRRSPSGVSTSVTSSTGRAAHGGGSSEVVHDSGSDVLKAYAPYLIIIAIFSVISIPAVVEALAEEPFTYVFTVPGLDVLNPAGDPVVTEFKLNWLPAAGTLMIFAGILTALILRISPARALKTYVATYVELRSAIATVMAVLGLAYVMNLSGQTTTLGALLAGTGEFFVVLSPILGWIGVAVTGSDTSANALFGALQVQAAREAGLDPLLLASANTSGGVLGKMVSPQNLAIAAAAVGMAGREGDIFRKVIGWSLGLLALMCVLVALQSTPILGWMVPGA</sequence>
<evidence type="ECO:0000256" key="4">
    <source>
        <dbReference type="ARBA" id="ARBA00022475"/>
    </source>
</evidence>
<evidence type="ECO:0000256" key="7">
    <source>
        <dbReference type="ARBA" id="ARBA00023136"/>
    </source>
</evidence>
<dbReference type="InterPro" id="IPR003804">
    <property type="entry name" value="Lactate_perm"/>
</dbReference>
<comment type="function">
    <text evidence="8">Uptake of L-lactate across the membrane. Can also transport D-lactate and glycolate.</text>
</comment>
<feature type="region of interest" description="Disordered" evidence="9">
    <location>
        <begin position="286"/>
        <end position="331"/>
    </location>
</feature>
<feature type="transmembrane region" description="Helical" evidence="8">
    <location>
        <begin position="71"/>
        <end position="95"/>
    </location>
</feature>
<feature type="transmembrane region" description="Helical" evidence="8">
    <location>
        <begin position="395"/>
        <end position="414"/>
    </location>
</feature>
<evidence type="ECO:0000256" key="6">
    <source>
        <dbReference type="ARBA" id="ARBA00022989"/>
    </source>
</evidence>
<keyword evidence="7 8" id="KW-0472">Membrane</keyword>
<feature type="transmembrane region" description="Helical" evidence="8">
    <location>
        <begin position="231"/>
        <end position="252"/>
    </location>
</feature>
<dbReference type="NCBIfam" id="TIGR00795">
    <property type="entry name" value="lctP"/>
    <property type="match status" value="1"/>
</dbReference>
<keyword evidence="6 8" id="KW-1133">Transmembrane helix</keyword>
<evidence type="ECO:0000256" key="3">
    <source>
        <dbReference type="ARBA" id="ARBA00022448"/>
    </source>
</evidence>
<keyword evidence="5 8" id="KW-0812">Transmembrane</keyword>
<evidence type="ECO:0000256" key="9">
    <source>
        <dbReference type="SAM" id="MobiDB-lite"/>
    </source>
</evidence>
<evidence type="ECO:0000313" key="10">
    <source>
        <dbReference type="EMBL" id="MFD1946413.1"/>
    </source>
</evidence>
<feature type="transmembrane region" description="Helical" evidence="8">
    <location>
        <begin position="38"/>
        <end position="59"/>
    </location>
</feature>
<comment type="caution">
    <text evidence="10">The sequence shown here is derived from an EMBL/GenBank/DDBJ whole genome shotgun (WGS) entry which is preliminary data.</text>
</comment>
<protein>
    <recommendedName>
        <fullName evidence="8">L-lactate permease</fullName>
    </recommendedName>
</protein>
<dbReference type="PANTHER" id="PTHR30003">
    <property type="entry name" value="L-LACTATE PERMEASE"/>
    <property type="match status" value="1"/>
</dbReference>
<comment type="subcellular location">
    <subcellularLocation>
        <location evidence="1 8">Cell membrane</location>
        <topology evidence="1 8">Multi-pass membrane protein</topology>
    </subcellularLocation>
</comment>
<proteinExistence type="inferred from homology"/>
<feature type="transmembrane region" description="Helical" evidence="8">
    <location>
        <begin position="341"/>
        <end position="360"/>
    </location>
</feature>
<feature type="transmembrane region" description="Helical" evidence="8">
    <location>
        <begin position="551"/>
        <end position="578"/>
    </location>
</feature>